<dbReference type="OrthoDB" id="9795624at2"/>
<proteinExistence type="predicted"/>
<evidence type="ECO:0000313" key="3">
    <source>
        <dbReference type="Proteomes" id="UP000286071"/>
    </source>
</evidence>
<gene>
    <name evidence="2" type="ORF">BK659_03950</name>
</gene>
<evidence type="ECO:0000259" key="1">
    <source>
        <dbReference type="Pfam" id="PF09423"/>
    </source>
</evidence>
<reference evidence="2 3" key="1">
    <citation type="submission" date="2016-10" db="EMBL/GenBank/DDBJ databases">
        <title>Comparative genome analysis of multiple Pseudomonas spp. focuses on biocontrol and plant growth promoting traits.</title>
        <authorList>
            <person name="Tao X.-Y."/>
            <person name="Taylor C.G."/>
        </authorList>
    </citation>
    <scope>NUCLEOTIDE SEQUENCE [LARGE SCALE GENOMIC DNA]</scope>
    <source>
        <strain evidence="2 3">48H11</strain>
    </source>
</reference>
<dbReference type="AlphaFoldDB" id="A0A423HBW0"/>
<dbReference type="InterPro" id="IPR018946">
    <property type="entry name" value="PhoD-like_MPP"/>
</dbReference>
<dbReference type="RefSeq" id="WP_123423847.1">
    <property type="nucleotide sequence ID" value="NZ_MOBJ01000003.1"/>
</dbReference>
<dbReference type="Gene3D" id="3.60.21.70">
    <property type="entry name" value="PhoD-like phosphatase"/>
    <property type="match status" value="1"/>
</dbReference>
<organism evidence="2 3">
    <name type="scientific">Pseudomonas brassicacearum</name>
    <dbReference type="NCBI Taxonomy" id="930166"/>
    <lineage>
        <taxon>Bacteria</taxon>
        <taxon>Pseudomonadati</taxon>
        <taxon>Pseudomonadota</taxon>
        <taxon>Gammaproteobacteria</taxon>
        <taxon>Pseudomonadales</taxon>
        <taxon>Pseudomonadaceae</taxon>
        <taxon>Pseudomonas</taxon>
    </lineage>
</organism>
<dbReference type="InterPro" id="IPR029052">
    <property type="entry name" value="Metallo-depent_PP-like"/>
</dbReference>
<feature type="domain" description="PhoD-like phosphatase metallophosphatase" evidence="1">
    <location>
        <begin position="146"/>
        <end position="402"/>
    </location>
</feature>
<dbReference type="PANTHER" id="PTHR33987">
    <property type="entry name" value="CALCINEURIN-LIKE METALLO-PHOSPHOESTERASE SUPERFAMILY PROTEIN"/>
    <property type="match status" value="1"/>
</dbReference>
<dbReference type="Pfam" id="PF09423">
    <property type="entry name" value="PhoD"/>
    <property type="match status" value="1"/>
</dbReference>
<comment type="caution">
    <text evidence="2">The sequence shown here is derived from an EMBL/GenBank/DDBJ whole genome shotgun (WGS) entry which is preliminary data.</text>
</comment>
<dbReference type="EMBL" id="MOBJ01000003">
    <property type="protein sequence ID" value="RON10674.1"/>
    <property type="molecule type" value="Genomic_DNA"/>
</dbReference>
<dbReference type="PANTHER" id="PTHR33987:SF1">
    <property type="entry name" value="CALCINEURIN-LIKE METALLO-PHOSPHOESTERASE SUPERFAMILY PROTEIN"/>
    <property type="match status" value="1"/>
</dbReference>
<protein>
    <submittedName>
        <fullName evidence="2">Phosphodiesterase</fullName>
    </submittedName>
</protein>
<dbReference type="SUPFAM" id="SSF56300">
    <property type="entry name" value="Metallo-dependent phosphatases"/>
    <property type="match status" value="1"/>
</dbReference>
<accession>A0A423HBW0</accession>
<sequence>MFKPTVGPIIGHTTTNHARIFLRGDVNKHSPVFAGIRYRRAGDAHWSKGQFVALTPLRDMSDVIALNNLAPDTTFEYQAGWFSTMSPVHTVETVQELPLQWPKGIYRFRTASSKTTATRSYIVGSCRYLRMTLGVPSAPAKGDRIFAAIHSLAEKASPPISALLMTGDQIYVDDLNIISPDREYQEILSKYRNAFSQPHIQKLMSAFPTYMILDDHEIEDNWPANESRADHYLYKNAMAAYELYQASHSPAHELLPDGQPSRELRHYWYQFAEGDIEWFVTDSRTRRNLSADDRRILDAEQEQALLKWLINSPARVKFVVTSVMFYPDRKHHGDDAWKAFPEQRLRLLETIRTHKLKNVIIVSGDVHGSLTSRLSHSEDPDFEVHTIVSSPLCNSALLPYAKASTFILDQPLVRTDAGDYQHQLTCKVVSQDNFAHLIIDTEQIRVSYHDRDGNPLQSVNIALRSTL</sequence>
<evidence type="ECO:0000313" key="2">
    <source>
        <dbReference type="EMBL" id="RON10674.1"/>
    </source>
</evidence>
<dbReference type="CDD" id="cd07389">
    <property type="entry name" value="MPP_PhoD"/>
    <property type="match status" value="1"/>
</dbReference>
<name>A0A423HBW0_9PSED</name>
<dbReference type="InterPro" id="IPR038607">
    <property type="entry name" value="PhoD-like_sf"/>
</dbReference>
<dbReference type="Proteomes" id="UP000286071">
    <property type="component" value="Unassembled WGS sequence"/>
</dbReference>